<reference evidence="3" key="1">
    <citation type="submission" date="2020-08" db="EMBL/GenBank/DDBJ databases">
        <title>Genomic Encyclopedia of Type Strains, Phase III (KMG-III): the genomes of soil and plant-associated and newly described type strains.</title>
        <authorList>
            <person name="Whitman W."/>
        </authorList>
    </citation>
    <scope>NUCLEOTIDE SEQUENCE [LARGE SCALE GENOMIC DNA]</scope>
    <source>
        <strain evidence="3">CECT 8628</strain>
    </source>
</reference>
<feature type="transmembrane region" description="Helical" evidence="1">
    <location>
        <begin position="9"/>
        <end position="27"/>
    </location>
</feature>
<comment type="caution">
    <text evidence="3">The sequence shown here is derived from an EMBL/GenBank/DDBJ whole genome shotgun (WGS) entry which is preliminary data.</text>
</comment>
<dbReference type="AlphaFoldDB" id="A0A839SNI2"/>
<keyword evidence="1" id="KW-1133">Transmembrane helix</keyword>
<gene>
    <name evidence="3" type="ORF">FHS11_005348</name>
</gene>
<dbReference type="RefSeq" id="WP_096355762.1">
    <property type="nucleotide sequence ID" value="NZ_AP017313.1"/>
</dbReference>
<organism evidence="3 4">
    <name type="scientific">Mucilaginibacter gotjawali</name>
    <dbReference type="NCBI Taxonomy" id="1550579"/>
    <lineage>
        <taxon>Bacteria</taxon>
        <taxon>Pseudomonadati</taxon>
        <taxon>Bacteroidota</taxon>
        <taxon>Sphingobacteriia</taxon>
        <taxon>Sphingobacteriales</taxon>
        <taxon>Sphingobacteriaceae</taxon>
        <taxon>Mucilaginibacter</taxon>
    </lineage>
</organism>
<proteinExistence type="predicted"/>
<accession>A0A839SNI2</accession>
<dbReference type="GO" id="GO:0030153">
    <property type="term" value="P:bacteriocin immunity"/>
    <property type="evidence" value="ECO:0007669"/>
    <property type="project" value="InterPro"/>
</dbReference>
<feature type="transmembrane region" description="Helical" evidence="1">
    <location>
        <begin position="33"/>
        <end position="57"/>
    </location>
</feature>
<evidence type="ECO:0000313" key="3">
    <source>
        <dbReference type="EMBL" id="MBB3058888.1"/>
    </source>
</evidence>
<evidence type="ECO:0000313" key="4">
    <source>
        <dbReference type="Proteomes" id="UP000539265"/>
    </source>
</evidence>
<keyword evidence="1" id="KW-0472">Membrane</keyword>
<keyword evidence="4" id="KW-1185">Reference proteome</keyword>
<evidence type="ECO:0000259" key="2">
    <source>
        <dbReference type="Pfam" id="PF06713"/>
    </source>
</evidence>
<feature type="domain" description="Uncharacterized protein YyaB-like PH" evidence="2">
    <location>
        <begin position="59"/>
        <end position="134"/>
    </location>
</feature>
<dbReference type="InterPro" id="IPR009589">
    <property type="entry name" value="PH_YyaB-like"/>
</dbReference>
<dbReference type="EMBL" id="JACHWX010000027">
    <property type="protein sequence ID" value="MBB3058888.1"/>
    <property type="molecule type" value="Genomic_DNA"/>
</dbReference>
<dbReference type="OrthoDB" id="1437824at2"/>
<dbReference type="Pfam" id="PF06713">
    <property type="entry name" value="bPH_4"/>
    <property type="match status" value="1"/>
</dbReference>
<name>A0A839SNI2_9SPHI</name>
<dbReference type="Proteomes" id="UP000539265">
    <property type="component" value="Unassembled WGS sequence"/>
</dbReference>
<sequence>MKYPAKKGAFIIYIIIFLLLVSGIAMYDKHIKAFTPAINAGAIICFAVIAIFLWLWFDTFYVIKEEKLYYRSAFIRGSIPIAAIREVDKTSRGYVGMKASIALKGIVIKYNKWDELLISPLNTDELISCLKEINPAIEVKD</sequence>
<keyword evidence="1" id="KW-0812">Transmembrane</keyword>
<evidence type="ECO:0000256" key="1">
    <source>
        <dbReference type="SAM" id="Phobius"/>
    </source>
</evidence>
<protein>
    <recommendedName>
        <fullName evidence="2">Uncharacterized protein YyaB-like PH domain-containing protein</fullName>
    </recommendedName>
</protein>